<dbReference type="PANTHER" id="PTHR10457:SF7">
    <property type="entry name" value="GALACTOKINASE-RELATED"/>
    <property type="match status" value="1"/>
</dbReference>
<feature type="binding site" evidence="11">
    <location>
        <position position="174"/>
    </location>
    <ligand>
        <name>Mg(2+)</name>
        <dbReference type="ChEBI" id="CHEBI:18420"/>
    </ligand>
</feature>
<evidence type="ECO:0000259" key="14">
    <source>
        <dbReference type="Pfam" id="PF08544"/>
    </source>
</evidence>
<comment type="catalytic activity">
    <reaction evidence="11">
        <text>alpha-D-galactose + ATP = alpha-D-galactose 1-phosphate + ADP + H(+)</text>
        <dbReference type="Rhea" id="RHEA:13553"/>
        <dbReference type="ChEBI" id="CHEBI:15378"/>
        <dbReference type="ChEBI" id="CHEBI:28061"/>
        <dbReference type="ChEBI" id="CHEBI:30616"/>
        <dbReference type="ChEBI" id="CHEBI:58336"/>
        <dbReference type="ChEBI" id="CHEBI:456216"/>
        <dbReference type="EC" id="2.7.1.6"/>
    </reaction>
</comment>
<dbReference type="GO" id="GO:0006012">
    <property type="term" value="P:galactose metabolic process"/>
    <property type="evidence" value="ECO:0007669"/>
    <property type="project" value="UniProtKB-UniRule"/>
</dbReference>
<dbReference type="PIRSF" id="PIRSF000530">
    <property type="entry name" value="Galactokinase"/>
    <property type="match status" value="1"/>
</dbReference>
<evidence type="ECO:0000256" key="6">
    <source>
        <dbReference type="ARBA" id="ARBA00022777"/>
    </source>
</evidence>
<dbReference type="HAMAP" id="MF_00246">
    <property type="entry name" value="Galactokinase"/>
    <property type="match status" value="1"/>
</dbReference>
<keyword evidence="17" id="KW-1185">Reference proteome</keyword>
<evidence type="ECO:0000256" key="3">
    <source>
        <dbReference type="ARBA" id="ARBA00022679"/>
    </source>
</evidence>
<dbReference type="PROSITE" id="PS00627">
    <property type="entry name" value="GHMP_KINASES_ATP"/>
    <property type="match status" value="1"/>
</dbReference>
<keyword evidence="2 11" id="KW-0963">Cytoplasm</keyword>
<dbReference type="EMBL" id="CP018477">
    <property type="protein sequence ID" value="ASV72779.1"/>
    <property type="molecule type" value="Genomic_DNA"/>
</dbReference>
<dbReference type="KEGG" id="ttf:THTE_0177"/>
<evidence type="ECO:0000256" key="7">
    <source>
        <dbReference type="ARBA" id="ARBA00022840"/>
    </source>
</evidence>
<dbReference type="SUPFAM" id="SSF55060">
    <property type="entry name" value="GHMP Kinase, C-terminal domain"/>
    <property type="match status" value="1"/>
</dbReference>
<evidence type="ECO:0000313" key="16">
    <source>
        <dbReference type="EMBL" id="ASV72779.1"/>
    </source>
</evidence>
<dbReference type="GO" id="GO:0000287">
    <property type="term" value="F:magnesium ion binding"/>
    <property type="evidence" value="ECO:0007669"/>
    <property type="project" value="UniProtKB-UniRule"/>
</dbReference>
<evidence type="ECO:0000256" key="5">
    <source>
        <dbReference type="ARBA" id="ARBA00022741"/>
    </source>
</evidence>
<sequence length="399" mass="44060">MVRPIVGFLSSPRAMRVTFQSLVKFFQEKWQGAPDLCVRAPGRVNLIGEHTDYNDGFVLPMAIDRAIWIALRRRPDRWVKVHFADTQRYGEFHLDAIRHSDSGSLEYVKGVAWALQEEGFFLRGWEGVIMGDVPIGAGLSSSAALEVACARAFSSTAEIPWDPVKMALLSQKAENQWVGVQCGIMDQLISACGQEGHALLIDCRSLELTHVPIPDTARIVILDTGTRRGLADSAYNERRAACERTAQQFGVKALRDITMEEFERRANELDEITRRRVRHVITENDRTLRAARALQAGDLRQFGRLMVESHKSLRDDYEVSSPALNAMVEIALQQPGCLGARMTGAGFGGCAVALVENAVAESFSQTVAQLYRQKTGNEPSVYICRASAGACLVEACCTA</sequence>
<feature type="binding site" evidence="11">
    <location>
        <position position="235"/>
    </location>
    <ligand>
        <name>substrate</name>
    </ligand>
</feature>
<comment type="caution">
    <text evidence="11">Lacks conserved residue(s) required for the propagation of feature annotation.</text>
</comment>
<dbReference type="InterPro" id="IPR036554">
    <property type="entry name" value="GHMP_kinase_C_sf"/>
</dbReference>
<comment type="pathway">
    <text evidence="11">Carbohydrate metabolism; galactose metabolism.</text>
</comment>
<dbReference type="GO" id="GO:0004335">
    <property type="term" value="F:galactokinase activity"/>
    <property type="evidence" value="ECO:0007669"/>
    <property type="project" value="UniProtKB-UniRule"/>
</dbReference>
<dbReference type="NCBIfam" id="TIGR00131">
    <property type="entry name" value="gal_kin"/>
    <property type="match status" value="1"/>
</dbReference>
<dbReference type="FunFam" id="3.30.70.890:FF:000001">
    <property type="entry name" value="Galactokinase"/>
    <property type="match status" value="1"/>
</dbReference>
<evidence type="ECO:0000256" key="10">
    <source>
        <dbReference type="ARBA" id="ARBA00023277"/>
    </source>
</evidence>
<dbReference type="SUPFAM" id="SSF54211">
    <property type="entry name" value="Ribosomal protein S5 domain 2-like"/>
    <property type="match status" value="1"/>
</dbReference>
<protein>
    <recommendedName>
        <fullName evidence="11 12">Galactokinase</fullName>
        <ecNumber evidence="11 12">2.7.1.6</ecNumber>
    </recommendedName>
    <alternativeName>
        <fullName evidence="11">Galactose kinase</fullName>
    </alternativeName>
</protein>
<evidence type="ECO:0000256" key="12">
    <source>
        <dbReference type="NCBIfam" id="TIGR00131"/>
    </source>
</evidence>
<proteinExistence type="inferred from homology"/>
<dbReference type="PRINTS" id="PR00473">
    <property type="entry name" value="GALCTOKINASE"/>
</dbReference>
<dbReference type="InterPro" id="IPR022963">
    <property type="entry name" value="Galactokinase_bac"/>
</dbReference>
<evidence type="ECO:0000259" key="15">
    <source>
        <dbReference type="Pfam" id="PF10509"/>
    </source>
</evidence>
<dbReference type="Pfam" id="PF08544">
    <property type="entry name" value="GHMP_kinases_C"/>
    <property type="match status" value="1"/>
</dbReference>
<dbReference type="InterPro" id="IPR019741">
    <property type="entry name" value="Galactokinase_CS"/>
</dbReference>
<dbReference type="Gene3D" id="3.30.70.890">
    <property type="entry name" value="GHMP kinase, C-terminal domain"/>
    <property type="match status" value="1"/>
</dbReference>
<dbReference type="UniPathway" id="UPA00214"/>
<keyword evidence="7 11" id="KW-0067">ATP-binding</keyword>
<organism evidence="16 17">
    <name type="scientific">Thermogutta terrifontis</name>
    <dbReference type="NCBI Taxonomy" id="1331910"/>
    <lineage>
        <taxon>Bacteria</taxon>
        <taxon>Pseudomonadati</taxon>
        <taxon>Planctomycetota</taxon>
        <taxon>Planctomycetia</taxon>
        <taxon>Pirellulales</taxon>
        <taxon>Thermoguttaceae</taxon>
        <taxon>Thermogutta</taxon>
    </lineage>
</organism>
<dbReference type="InterPro" id="IPR014721">
    <property type="entry name" value="Ribsml_uS5_D2-typ_fold_subgr"/>
</dbReference>
<dbReference type="Gene3D" id="3.30.230.10">
    <property type="match status" value="1"/>
</dbReference>
<dbReference type="Proteomes" id="UP000215086">
    <property type="component" value="Chromosome"/>
</dbReference>
<dbReference type="InterPro" id="IPR013750">
    <property type="entry name" value="GHMP_kinase_C_dom"/>
</dbReference>
<feature type="domain" description="Galactokinase N-terminal" evidence="15">
    <location>
        <begin position="25"/>
        <end position="73"/>
    </location>
</feature>
<evidence type="ECO:0000256" key="4">
    <source>
        <dbReference type="ARBA" id="ARBA00022723"/>
    </source>
</evidence>
<evidence type="ECO:0000256" key="1">
    <source>
        <dbReference type="ARBA" id="ARBA00006566"/>
    </source>
</evidence>
<dbReference type="EC" id="2.7.1.6" evidence="11 12"/>
<comment type="function">
    <text evidence="11">Catalyzes the transfer of the gamma-phosphate of ATP to D-galactose to form alpha-D-galactose-1-phosphate (Gal-1-P).</text>
</comment>
<evidence type="ECO:0000313" key="17">
    <source>
        <dbReference type="Proteomes" id="UP000215086"/>
    </source>
</evidence>
<keyword evidence="10 11" id="KW-0119">Carbohydrate metabolism</keyword>
<feature type="active site" description="Proton acceptor" evidence="11">
    <location>
        <position position="186"/>
    </location>
</feature>
<name>A0A286R9Z7_9BACT</name>
<feature type="binding site" evidence="11">
    <location>
        <position position="142"/>
    </location>
    <ligand>
        <name>Mg(2+)</name>
        <dbReference type="ChEBI" id="CHEBI:18420"/>
    </ligand>
</feature>
<gene>
    <name evidence="11" type="primary">galK</name>
    <name evidence="16" type="ORF">THTE_0177</name>
</gene>
<evidence type="ECO:0000256" key="8">
    <source>
        <dbReference type="ARBA" id="ARBA00022842"/>
    </source>
</evidence>
<accession>A0A286R9Z7</accession>
<feature type="domain" description="GHMP kinase N-terminal" evidence="13">
    <location>
        <begin position="107"/>
        <end position="193"/>
    </location>
</feature>
<dbReference type="InterPro" id="IPR019539">
    <property type="entry name" value="GalKase_N"/>
</dbReference>
<dbReference type="Pfam" id="PF00288">
    <property type="entry name" value="GHMP_kinases_N"/>
    <property type="match status" value="1"/>
</dbReference>
<dbReference type="PROSITE" id="PS00106">
    <property type="entry name" value="GALACTOKINASE"/>
    <property type="match status" value="1"/>
</dbReference>
<dbReference type="PRINTS" id="PR00959">
    <property type="entry name" value="MEVGALKINASE"/>
</dbReference>
<dbReference type="GO" id="GO:0005829">
    <property type="term" value="C:cytosol"/>
    <property type="evidence" value="ECO:0007669"/>
    <property type="project" value="TreeGrafter"/>
</dbReference>
<feature type="binding site" evidence="11">
    <location>
        <begin position="49"/>
        <end position="52"/>
    </location>
    <ligand>
        <name>substrate</name>
    </ligand>
</feature>
<dbReference type="PANTHER" id="PTHR10457">
    <property type="entry name" value="MEVALONATE KINASE/GALACTOKINASE"/>
    <property type="match status" value="1"/>
</dbReference>
<dbReference type="InterPro" id="IPR006203">
    <property type="entry name" value="GHMP_knse_ATP-bd_CS"/>
</dbReference>
<evidence type="ECO:0000256" key="9">
    <source>
        <dbReference type="ARBA" id="ARBA00023144"/>
    </source>
</evidence>
<reference evidence="16 17" key="1">
    <citation type="journal article" name="Front. Microbiol.">
        <title>Sugar Metabolism of the First Thermophilic Planctomycete Thermogutta terrifontis: Comparative Genomic and Transcriptomic Approaches.</title>
        <authorList>
            <person name="Elcheninov A.G."/>
            <person name="Menzel P."/>
            <person name="Gudbergsdottir S.R."/>
            <person name="Slesarev A.I."/>
            <person name="Kadnikov V.V."/>
            <person name="Krogh A."/>
            <person name="Bonch-Osmolovskaya E.A."/>
            <person name="Peng X."/>
            <person name="Kublanov I.V."/>
        </authorList>
    </citation>
    <scope>NUCLEOTIDE SEQUENCE [LARGE SCALE GENOMIC DNA]</scope>
    <source>
        <strain evidence="16 17">R1</strain>
    </source>
</reference>
<comment type="similarity">
    <text evidence="1 11">Belongs to the GHMP kinase family. GalK subfamily.</text>
</comment>
<feature type="binding site" evidence="11">
    <location>
        <begin position="136"/>
        <end position="142"/>
    </location>
    <ligand>
        <name>ATP</name>
        <dbReference type="ChEBI" id="CHEBI:30616"/>
    </ligand>
</feature>
<dbReference type="FunFam" id="3.30.230.10:FF:000017">
    <property type="entry name" value="Galactokinase"/>
    <property type="match status" value="1"/>
</dbReference>
<keyword evidence="4 11" id="KW-0479">Metal-binding</keyword>
<keyword evidence="5 11" id="KW-0547">Nucleotide-binding</keyword>
<keyword evidence="3 11" id="KW-0808">Transferase</keyword>
<dbReference type="Pfam" id="PF10509">
    <property type="entry name" value="GalKase_gal_bdg"/>
    <property type="match status" value="1"/>
</dbReference>
<dbReference type="AlphaFoldDB" id="A0A286R9Z7"/>
<dbReference type="InterPro" id="IPR020568">
    <property type="entry name" value="Ribosomal_Su5_D2-typ_SF"/>
</dbReference>
<dbReference type="GO" id="GO:0005524">
    <property type="term" value="F:ATP binding"/>
    <property type="evidence" value="ECO:0007669"/>
    <property type="project" value="UniProtKB-UniRule"/>
</dbReference>
<feature type="site" description="Transition state stabilizer" evidence="11">
    <location>
        <position position="43"/>
    </location>
</feature>
<feature type="domain" description="GHMP kinase C-terminal" evidence="14">
    <location>
        <begin position="291"/>
        <end position="367"/>
    </location>
</feature>
<keyword evidence="6 11" id="KW-0418">Kinase</keyword>
<dbReference type="InterPro" id="IPR006204">
    <property type="entry name" value="GHMP_kinase_N_dom"/>
</dbReference>
<keyword evidence="8 11" id="KW-0460">Magnesium</keyword>
<evidence type="ECO:0000259" key="13">
    <source>
        <dbReference type="Pfam" id="PF00288"/>
    </source>
</evidence>
<dbReference type="InterPro" id="IPR006206">
    <property type="entry name" value="Mevalonate/galactokinase"/>
</dbReference>
<evidence type="ECO:0000256" key="2">
    <source>
        <dbReference type="ARBA" id="ARBA00022490"/>
    </source>
</evidence>
<dbReference type="InterPro" id="IPR000705">
    <property type="entry name" value="Galactokinase"/>
</dbReference>
<keyword evidence="9 11" id="KW-0299">Galactose metabolism</keyword>
<evidence type="ECO:0000256" key="11">
    <source>
        <dbReference type="HAMAP-Rule" id="MF_00246"/>
    </source>
</evidence>
<comment type="subcellular location">
    <subcellularLocation>
        <location evidence="11">Cytoplasm</location>
    </subcellularLocation>
</comment>